<dbReference type="SMART" id="SM00028">
    <property type="entry name" value="TPR"/>
    <property type="match status" value="3"/>
</dbReference>
<proteinExistence type="predicted"/>
<dbReference type="SUPFAM" id="SSF48452">
    <property type="entry name" value="TPR-like"/>
    <property type="match status" value="1"/>
</dbReference>
<gene>
    <name evidence="3" type="ORF">P8V03_00755</name>
</gene>
<dbReference type="Pfam" id="PF00535">
    <property type="entry name" value="Glycos_transf_2"/>
    <property type="match status" value="1"/>
</dbReference>
<dbReference type="Gene3D" id="1.25.40.10">
    <property type="entry name" value="Tetratricopeptide repeat domain"/>
    <property type="match status" value="1"/>
</dbReference>
<dbReference type="InterPro" id="IPR001173">
    <property type="entry name" value="Glyco_trans_2-like"/>
</dbReference>
<name>A0ABU4JNJ1_9CLOT</name>
<accession>A0ABU4JNJ1</accession>
<dbReference type="Gene3D" id="3.90.550.10">
    <property type="entry name" value="Spore Coat Polysaccharide Biosynthesis Protein SpsA, Chain A"/>
    <property type="match status" value="1"/>
</dbReference>
<dbReference type="Proteomes" id="UP001281656">
    <property type="component" value="Unassembled WGS sequence"/>
</dbReference>
<dbReference type="PROSITE" id="PS50005">
    <property type="entry name" value="TPR"/>
    <property type="match status" value="1"/>
</dbReference>
<dbReference type="PANTHER" id="PTHR43630:SF2">
    <property type="entry name" value="GLYCOSYLTRANSFERASE"/>
    <property type="match status" value="1"/>
</dbReference>
<dbReference type="GO" id="GO:0016757">
    <property type="term" value="F:glycosyltransferase activity"/>
    <property type="evidence" value="ECO:0007669"/>
    <property type="project" value="UniProtKB-KW"/>
</dbReference>
<sequence length="348" mass="41124">MLTLCMIVKNEEETLEKCLNSAKELIDEIIIVDTGSTDKTKEIAFQCTDKVFDFRWCNDFSKARNYAISKASNDWVLILDADEIIKEFNKKSILEFCNKNNNTIVGRLKRINEYEDEYGVKRYIERVNRLFNKNYFNYEGIIHEQIVRKDRNLYNANNIDLIINHIGYSKEVVNKTNKIQRNIDLLKKALENNFTDPYLHYQLGKSYFMHKDYKNAYNSFKEAISFIDNFQYEYAEDLVESYGYTLINLELFKEALILYEYEKYYCNSPDFLFILGLIEMNNSKFQIAAETFLKCTEFKEGKIEGITSYLPLYNIGVIFECLGFEDEALQYYKLCEGYVPAVKAIKRI</sequence>
<keyword evidence="3" id="KW-0328">Glycosyltransferase</keyword>
<reference evidence="3 4" key="1">
    <citation type="submission" date="2023-04" db="EMBL/GenBank/DDBJ databases">
        <title>Clostridium tannerae sp. nov., isolated from the fecal material of an alpaca.</title>
        <authorList>
            <person name="Miller S."/>
            <person name="Hendry M."/>
            <person name="King J."/>
            <person name="Sankaranarayanan K."/>
            <person name="Lawson P.A."/>
        </authorList>
    </citation>
    <scope>NUCLEOTIDE SEQUENCE [LARGE SCALE GENOMIC DNA]</scope>
    <source>
        <strain evidence="3 4">A1-XYC3</strain>
    </source>
</reference>
<dbReference type="CDD" id="cd02511">
    <property type="entry name" value="Beta4Glucosyltransferase"/>
    <property type="match status" value="1"/>
</dbReference>
<evidence type="ECO:0000313" key="4">
    <source>
        <dbReference type="Proteomes" id="UP001281656"/>
    </source>
</evidence>
<keyword evidence="1" id="KW-0802">TPR repeat</keyword>
<evidence type="ECO:0000259" key="2">
    <source>
        <dbReference type="Pfam" id="PF00535"/>
    </source>
</evidence>
<dbReference type="InterPro" id="IPR019734">
    <property type="entry name" value="TPR_rpt"/>
</dbReference>
<comment type="caution">
    <text evidence="3">The sequence shown here is derived from an EMBL/GenBank/DDBJ whole genome shotgun (WGS) entry which is preliminary data.</text>
</comment>
<organism evidence="3 4">
    <name type="scientific">Clostridium tanneri</name>
    <dbReference type="NCBI Taxonomy" id="3037988"/>
    <lineage>
        <taxon>Bacteria</taxon>
        <taxon>Bacillati</taxon>
        <taxon>Bacillota</taxon>
        <taxon>Clostridia</taxon>
        <taxon>Eubacteriales</taxon>
        <taxon>Clostridiaceae</taxon>
        <taxon>Clostridium</taxon>
    </lineage>
</organism>
<dbReference type="EMBL" id="JARUJP010000001">
    <property type="protein sequence ID" value="MDW8799680.1"/>
    <property type="molecule type" value="Genomic_DNA"/>
</dbReference>
<dbReference type="SUPFAM" id="SSF53448">
    <property type="entry name" value="Nucleotide-diphospho-sugar transferases"/>
    <property type="match status" value="1"/>
</dbReference>
<protein>
    <submittedName>
        <fullName evidence="3">Glycosyltransferase</fullName>
        <ecNumber evidence="3">2.4.-.-</ecNumber>
    </submittedName>
</protein>
<dbReference type="InterPro" id="IPR011990">
    <property type="entry name" value="TPR-like_helical_dom_sf"/>
</dbReference>
<dbReference type="EC" id="2.4.-.-" evidence="3"/>
<keyword evidence="3" id="KW-0808">Transferase</keyword>
<evidence type="ECO:0000313" key="3">
    <source>
        <dbReference type="EMBL" id="MDW8799680.1"/>
    </source>
</evidence>
<dbReference type="PANTHER" id="PTHR43630">
    <property type="entry name" value="POLY-BETA-1,6-N-ACETYL-D-GLUCOSAMINE SYNTHASE"/>
    <property type="match status" value="1"/>
</dbReference>
<keyword evidence="4" id="KW-1185">Reference proteome</keyword>
<feature type="domain" description="Glycosyltransferase 2-like" evidence="2">
    <location>
        <begin position="4"/>
        <end position="135"/>
    </location>
</feature>
<dbReference type="RefSeq" id="WP_318796374.1">
    <property type="nucleotide sequence ID" value="NZ_JARUJP010000001.1"/>
</dbReference>
<dbReference type="InterPro" id="IPR029044">
    <property type="entry name" value="Nucleotide-diphossugar_trans"/>
</dbReference>
<feature type="repeat" description="TPR" evidence="1">
    <location>
        <begin position="197"/>
        <end position="230"/>
    </location>
</feature>
<evidence type="ECO:0000256" key="1">
    <source>
        <dbReference type="PROSITE-ProRule" id="PRU00339"/>
    </source>
</evidence>